<protein>
    <submittedName>
        <fullName evidence="4">Long-chain acyl-CoA synthetase</fullName>
    </submittedName>
</protein>
<keyword evidence="5" id="KW-1185">Reference proteome</keyword>
<evidence type="ECO:0000313" key="4">
    <source>
        <dbReference type="EMBL" id="SDI58437.1"/>
    </source>
</evidence>
<dbReference type="PANTHER" id="PTHR43272:SF33">
    <property type="entry name" value="AMP-BINDING DOMAIN-CONTAINING PROTEIN-RELATED"/>
    <property type="match status" value="1"/>
</dbReference>
<feature type="domain" description="AMP-dependent synthetase/ligase" evidence="3">
    <location>
        <begin position="25"/>
        <end position="429"/>
    </location>
</feature>
<organism evidence="4 5">
    <name type="scientific">Aliiruegeria lutimaris</name>
    <dbReference type="NCBI Taxonomy" id="571298"/>
    <lineage>
        <taxon>Bacteria</taxon>
        <taxon>Pseudomonadati</taxon>
        <taxon>Pseudomonadota</taxon>
        <taxon>Alphaproteobacteria</taxon>
        <taxon>Rhodobacterales</taxon>
        <taxon>Roseobacteraceae</taxon>
        <taxon>Aliiruegeria</taxon>
    </lineage>
</organism>
<dbReference type="AlphaFoldDB" id="A0A1G8LSH0"/>
<dbReference type="PANTHER" id="PTHR43272">
    <property type="entry name" value="LONG-CHAIN-FATTY-ACID--COA LIGASE"/>
    <property type="match status" value="1"/>
</dbReference>
<dbReference type="SUPFAM" id="SSF56801">
    <property type="entry name" value="Acetyl-CoA synthetase-like"/>
    <property type="match status" value="1"/>
</dbReference>
<evidence type="ECO:0000313" key="5">
    <source>
        <dbReference type="Proteomes" id="UP000199382"/>
    </source>
</evidence>
<dbReference type="PROSITE" id="PS00455">
    <property type="entry name" value="AMP_BINDING"/>
    <property type="match status" value="1"/>
</dbReference>
<dbReference type="GO" id="GO:0016020">
    <property type="term" value="C:membrane"/>
    <property type="evidence" value="ECO:0007669"/>
    <property type="project" value="TreeGrafter"/>
</dbReference>
<dbReference type="GO" id="GO:0004467">
    <property type="term" value="F:long-chain fatty acid-CoA ligase activity"/>
    <property type="evidence" value="ECO:0007669"/>
    <property type="project" value="TreeGrafter"/>
</dbReference>
<dbReference type="InterPro" id="IPR000873">
    <property type="entry name" value="AMP-dep_synth/lig_dom"/>
</dbReference>
<dbReference type="STRING" id="571298.SAMN04488026_1004127"/>
<dbReference type="CDD" id="cd05907">
    <property type="entry name" value="VL_LC_FACS_like"/>
    <property type="match status" value="1"/>
</dbReference>
<dbReference type="Pfam" id="PF23562">
    <property type="entry name" value="AMP-binding_C_3"/>
    <property type="match status" value="1"/>
</dbReference>
<reference evidence="4 5" key="1">
    <citation type="submission" date="2016-10" db="EMBL/GenBank/DDBJ databases">
        <authorList>
            <person name="de Groot N.N."/>
        </authorList>
    </citation>
    <scope>NUCLEOTIDE SEQUENCE [LARGE SCALE GENOMIC DNA]</scope>
    <source>
        <strain evidence="4 5">DSM 25294</strain>
    </source>
</reference>
<dbReference type="InterPro" id="IPR042099">
    <property type="entry name" value="ANL_N_sf"/>
</dbReference>
<dbReference type="Pfam" id="PF00501">
    <property type="entry name" value="AMP-binding"/>
    <property type="match status" value="1"/>
</dbReference>
<dbReference type="Proteomes" id="UP000199382">
    <property type="component" value="Unassembled WGS sequence"/>
</dbReference>
<gene>
    <name evidence="4" type="ORF">SAMN04488026_1004127</name>
</gene>
<dbReference type="EMBL" id="FNEK01000004">
    <property type="protein sequence ID" value="SDI58437.1"/>
    <property type="molecule type" value="Genomic_DNA"/>
</dbReference>
<dbReference type="InterPro" id="IPR020845">
    <property type="entry name" value="AMP-binding_CS"/>
</dbReference>
<dbReference type="OrthoDB" id="6187882at2"/>
<evidence type="ECO:0000259" key="3">
    <source>
        <dbReference type="Pfam" id="PF00501"/>
    </source>
</evidence>
<accession>A0A1G8LSH0</accession>
<dbReference type="RefSeq" id="WP_093149661.1">
    <property type="nucleotide sequence ID" value="NZ_FNEK01000004.1"/>
</dbReference>
<dbReference type="GO" id="GO:0005524">
    <property type="term" value="F:ATP binding"/>
    <property type="evidence" value="ECO:0007669"/>
    <property type="project" value="UniProtKB-KW"/>
</dbReference>
<sequence>MRKNNIPAEKVNTLYQLLRERTRISPKLTAYRQYDRKTGKWRKFTWPQVLERTDRFAAAFIAAGMRPGDRVGILLQNCVDWVCYDMAAARCGLTVVPLYTNDAISNGAFMLADSRPRIVLIDTDRRWRELEGSLSDHSFIERVWLQDVTADFVYGEEENVDHLEAILPPAPQDLPEPANDPLAPATLIYTSGTTGTPKGVMLSHRAILANAEATAAVVSPLEGDVFLSILPLAHAFERTLGYVLAVMSGACNAYPQSLLRLRQDMTTVRPTVIMGVPRFYETIFNGARRSASTSKLKQRLFDMTARIGYARHAARAGHGPGPSFVERLIWPLLDRLVAKKVQAAFGGRMRVAVAGGANLPEEIGQALLGLGLPLVEGYGLSEAGPVATASVQEDCVPGTVGYPLPGCEVKLGERNELLIKTPSRMLGYWQREDATAESFDKDGWLRTGDMAEIVNDRIRITGRLKHILVMSNGENVNPRPIELNIESDPLIEQVCVVGDGRPFLAALVVLNRDDWTAMAKKHGLDENDPNAREAERFILDRIRKASGDIPSWQQIKAYYATLDEWTVERRLITPTLKLRRERVIDEYKDEIRRMYSKG</sequence>
<keyword evidence="1" id="KW-0547">Nucleotide-binding</keyword>
<name>A0A1G8LSH0_9RHOB</name>
<proteinExistence type="predicted"/>
<keyword evidence="2" id="KW-0067">ATP-binding</keyword>
<evidence type="ECO:0000256" key="1">
    <source>
        <dbReference type="ARBA" id="ARBA00022741"/>
    </source>
</evidence>
<evidence type="ECO:0000256" key="2">
    <source>
        <dbReference type="ARBA" id="ARBA00022840"/>
    </source>
</evidence>
<dbReference type="Gene3D" id="3.40.50.12780">
    <property type="entry name" value="N-terminal domain of ligase-like"/>
    <property type="match status" value="1"/>
</dbReference>